<evidence type="ECO:0000259" key="6">
    <source>
        <dbReference type="Pfam" id="PF14759"/>
    </source>
</evidence>
<sequence length="411" mass="43804">MSTNRRFVIVGGGLAGAKIAEALRDRDFDGEITVLSEEDHLPYERPPLSKEFFAGKKTLPEFTVHDGEWFRDHRVDLRPGTTATAIDPAAHTVSLPDGSTISYDKLALATGSRSRRLDIPGSDAEGVHYVRTVDQAAALLRTLAADKKLVVIGAGWIGLEIAASARGFDVDVTVLEHAGLPLESTLGPEMGEVFAALHRQNGVDLRTGTDVTAIAVDGGHASGVTLIDGTVIPADAVLIAVGALPNTELASEAGIDVENGVLVDAGLQSSDPDVVAVGDIAAAQHPILNARIRVEHWANALNQPETAAETMLGRPAEYVRMPYFFTDQYDLGMEYVGHAPHGGYSRVVTRGDVDKREFLAFWLDSANKVLAGMNVNIWDAGDAIKELVASSRPVDPERLADPEIPLAEVSA</sequence>
<evidence type="ECO:0000313" key="7">
    <source>
        <dbReference type="EMBL" id="PCK24968.1"/>
    </source>
</evidence>
<accession>A0A2A5J5T6</accession>
<evidence type="ECO:0000256" key="4">
    <source>
        <dbReference type="ARBA" id="ARBA00023002"/>
    </source>
</evidence>
<dbReference type="Gene3D" id="3.30.390.30">
    <property type="match status" value="1"/>
</dbReference>
<evidence type="ECO:0000256" key="1">
    <source>
        <dbReference type="ARBA" id="ARBA00001974"/>
    </source>
</evidence>
<dbReference type="GO" id="GO:0005737">
    <property type="term" value="C:cytoplasm"/>
    <property type="evidence" value="ECO:0007669"/>
    <property type="project" value="TreeGrafter"/>
</dbReference>
<dbReference type="Pfam" id="PF14759">
    <property type="entry name" value="Reductase_C"/>
    <property type="match status" value="1"/>
</dbReference>
<dbReference type="Proteomes" id="UP000230886">
    <property type="component" value="Unassembled WGS sequence"/>
</dbReference>
<dbReference type="PRINTS" id="PR00411">
    <property type="entry name" value="PNDRDTASEI"/>
</dbReference>
<keyword evidence="2" id="KW-0285">Flavoprotein</keyword>
<dbReference type="InterPro" id="IPR036188">
    <property type="entry name" value="FAD/NAD-bd_sf"/>
</dbReference>
<protein>
    <submittedName>
        <fullName evidence="7">FAD-dependent oxidoreductase</fullName>
    </submittedName>
</protein>
<dbReference type="InterPro" id="IPR028202">
    <property type="entry name" value="Reductase_C"/>
</dbReference>
<dbReference type="SUPFAM" id="SSF55424">
    <property type="entry name" value="FAD/NAD-linked reductases, dimerisation (C-terminal) domain"/>
    <property type="match status" value="1"/>
</dbReference>
<dbReference type="PRINTS" id="PR00368">
    <property type="entry name" value="FADPNR"/>
</dbReference>
<feature type="domain" description="Reductase C-terminal" evidence="6">
    <location>
        <begin position="323"/>
        <end position="409"/>
    </location>
</feature>
<dbReference type="InterPro" id="IPR050446">
    <property type="entry name" value="FAD-oxidoreductase/Apoptosis"/>
</dbReference>
<dbReference type="SUPFAM" id="SSF51905">
    <property type="entry name" value="FAD/NAD(P)-binding domain"/>
    <property type="match status" value="2"/>
</dbReference>
<dbReference type="Pfam" id="PF07992">
    <property type="entry name" value="Pyr_redox_2"/>
    <property type="match status" value="1"/>
</dbReference>
<keyword evidence="3" id="KW-0274">FAD</keyword>
<dbReference type="PANTHER" id="PTHR43557:SF2">
    <property type="entry name" value="RIESKE DOMAIN-CONTAINING PROTEIN-RELATED"/>
    <property type="match status" value="1"/>
</dbReference>
<dbReference type="PANTHER" id="PTHR43557">
    <property type="entry name" value="APOPTOSIS-INDUCING FACTOR 1"/>
    <property type="match status" value="1"/>
</dbReference>
<evidence type="ECO:0000256" key="2">
    <source>
        <dbReference type="ARBA" id="ARBA00022630"/>
    </source>
</evidence>
<proteinExistence type="predicted"/>
<name>A0A2A5J5T6_RHOSG</name>
<feature type="domain" description="FAD/NAD(P)-binding" evidence="5">
    <location>
        <begin position="6"/>
        <end position="303"/>
    </location>
</feature>
<reference evidence="7 8" key="1">
    <citation type="submission" date="2017-07" db="EMBL/GenBank/DDBJ databases">
        <title>Draft sequence of Rhodococcus enclensis 23b-28.</title>
        <authorList>
            <person name="Besaury L."/>
            <person name="Sancelme M."/>
            <person name="Amato P."/>
            <person name="Lallement A."/>
            <person name="Delort A.-M."/>
        </authorList>
    </citation>
    <scope>NUCLEOTIDE SEQUENCE [LARGE SCALE GENOMIC DNA]</scope>
    <source>
        <strain evidence="7 8">23b-28</strain>
    </source>
</reference>
<dbReference type="EMBL" id="NOVD01000021">
    <property type="protein sequence ID" value="PCK24968.1"/>
    <property type="molecule type" value="Genomic_DNA"/>
</dbReference>
<dbReference type="Gene3D" id="3.50.50.60">
    <property type="entry name" value="FAD/NAD(P)-binding domain"/>
    <property type="match status" value="2"/>
</dbReference>
<dbReference type="InterPro" id="IPR016156">
    <property type="entry name" value="FAD/NAD-linked_Rdtase_dimer_sf"/>
</dbReference>
<dbReference type="RefSeq" id="WP_099698200.1">
    <property type="nucleotide sequence ID" value="NZ_NOVD01000021.1"/>
</dbReference>
<dbReference type="AlphaFoldDB" id="A0A2A5J5T6"/>
<dbReference type="GO" id="GO:0016651">
    <property type="term" value="F:oxidoreductase activity, acting on NAD(P)H"/>
    <property type="evidence" value="ECO:0007669"/>
    <property type="project" value="TreeGrafter"/>
</dbReference>
<comment type="caution">
    <text evidence="7">The sequence shown here is derived from an EMBL/GenBank/DDBJ whole genome shotgun (WGS) entry which is preliminary data.</text>
</comment>
<comment type="cofactor">
    <cofactor evidence="1">
        <name>FAD</name>
        <dbReference type="ChEBI" id="CHEBI:57692"/>
    </cofactor>
</comment>
<evidence type="ECO:0000313" key="8">
    <source>
        <dbReference type="Proteomes" id="UP000230886"/>
    </source>
</evidence>
<evidence type="ECO:0000259" key="5">
    <source>
        <dbReference type="Pfam" id="PF07992"/>
    </source>
</evidence>
<gene>
    <name evidence="7" type="ORF">CHR55_22830</name>
</gene>
<organism evidence="7 8">
    <name type="scientific">Rhodococcus qingshengii</name>
    <dbReference type="NCBI Taxonomy" id="334542"/>
    <lineage>
        <taxon>Bacteria</taxon>
        <taxon>Bacillati</taxon>
        <taxon>Actinomycetota</taxon>
        <taxon>Actinomycetes</taxon>
        <taxon>Mycobacteriales</taxon>
        <taxon>Nocardiaceae</taxon>
        <taxon>Rhodococcus</taxon>
        <taxon>Rhodococcus erythropolis group</taxon>
    </lineage>
</organism>
<keyword evidence="4" id="KW-0560">Oxidoreductase</keyword>
<dbReference type="InterPro" id="IPR023753">
    <property type="entry name" value="FAD/NAD-binding_dom"/>
</dbReference>
<evidence type="ECO:0000256" key="3">
    <source>
        <dbReference type="ARBA" id="ARBA00022827"/>
    </source>
</evidence>